<evidence type="ECO:0000256" key="3">
    <source>
        <dbReference type="ARBA" id="ARBA00023002"/>
    </source>
</evidence>
<dbReference type="Proteomes" id="UP000323142">
    <property type="component" value="Unassembled WGS sequence"/>
</dbReference>
<keyword evidence="2" id="KW-0285">Flavoprotein</keyword>
<protein>
    <recommendedName>
        <fullName evidence="1">Thioredoxin reductase</fullName>
    </recommendedName>
</protein>
<dbReference type="Pfam" id="PF07992">
    <property type="entry name" value="Pyr_redox_2"/>
    <property type="match status" value="1"/>
</dbReference>
<dbReference type="InterPro" id="IPR036188">
    <property type="entry name" value="FAD/NAD-bd_sf"/>
</dbReference>
<dbReference type="EMBL" id="VUOA01000018">
    <property type="protein sequence ID" value="KAA2237640.1"/>
    <property type="molecule type" value="Genomic_DNA"/>
</dbReference>
<dbReference type="GO" id="GO:0016491">
    <property type="term" value="F:oxidoreductase activity"/>
    <property type="evidence" value="ECO:0007669"/>
    <property type="project" value="UniProtKB-KW"/>
</dbReference>
<dbReference type="PANTHER" id="PTHR48105">
    <property type="entry name" value="THIOREDOXIN REDUCTASE 1-RELATED-RELATED"/>
    <property type="match status" value="1"/>
</dbReference>
<organism evidence="5 6">
    <name type="scientific">Salinarimonas soli</name>
    <dbReference type="NCBI Taxonomy" id="1638099"/>
    <lineage>
        <taxon>Bacteria</taxon>
        <taxon>Pseudomonadati</taxon>
        <taxon>Pseudomonadota</taxon>
        <taxon>Alphaproteobacteria</taxon>
        <taxon>Hyphomicrobiales</taxon>
        <taxon>Salinarimonadaceae</taxon>
        <taxon>Salinarimonas</taxon>
    </lineage>
</organism>
<sequence length="299" mass="32882">MYDVLIVGGGPAGLSAALVLGRCRRRVLVCDTGRPRNSVSWRVSGYLGHDGIKPADFRRVGREQIASYDSVEFRDVPVEDARPSEGGFEVVMHGGERVRTKKLIVATGLVNELPEIPGFCELWGHGVYHCPYCDGWEHRDQGIAVYGRGRKGMNFALELTVWSRDIVLCTDGASRLEPADVERLARHGVRVDERRLLRLEGDAEGLHRVVFRTGEPLPRGALFLIPKEHQAAAELVERLACETTSKGRVRTGEYECTNVPGLYVAGDSSRRVQFAIVAAAEGAMAAFAINNELVNEETA</sequence>
<dbReference type="Gene3D" id="3.50.50.60">
    <property type="entry name" value="FAD/NAD(P)-binding domain"/>
    <property type="match status" value="2"/>
</dbReference>
<proteinExistence type="predicted"/>
<keyword evidence="6" id="KW-1185">Reference proteome</keyword>
<accession>A0A5B2VGK2</accession>
<evidence type="ECO:0000259" key="4">
    <source>
        <dbReference type="Pfam" id="PF07992"/>
    </source>
</evidence>
<name>A0A5B2VGK2_9HYPH</name>
<dbReference type="InterPro" id="IPR050097">
    <property type="entry name" value="Ferredoxin-NADP_redctase_2"/>
</dbReference>
<feature type="domain" description="FAD/NAD(P)-binding" evidence="4">
    <location>
        <begin position="2"/>
        <end position="282"/>
    </location>
</feature>
<evidence type="ECO:0000256" key="2">
    <source>
        <dbReference type="ARBA" id="ARBA00022630"/>
    </source>
</evidence>
<gene>
    <name evidence="5" type="ORF">F0L46_08140</name>
</gene>
<evidence type="ECO:0000313" key="5">
    <source>
        <dbReference type="EMBL" id="KAA2237640.1"/>
    </source>
</evidence>
<evidence type="ECO:0000256" key="1">
    <source>
        <dbReference type="ARBA" id="ARBA00018719"/>
    </source>
</evidence>
<comment type="caution">
    <text evidence="5">The sequence shown here is derived from an EMBL/GenBank/DDBJ whole genome shotgun (WGS) entry which is preliminary data.</text>
</comment>
<dbReference type="SUPFAM" id="SSF51905">
    <property type="entry name" value="FAD/NAD(P)-binding domain"/>
    <property type="match status" value="1"/>
</dbReference>
<dbReference type="PRINTS" id="PR00469">
    <property type="entry name" value="PNDRDTASEII"/>
</dbReference>
<reference evidence="5 6" key="2">
    <citation type="submission" date="2019-09" db="EMBL/GenBank/DDBJ databases">
        <authorList>
            <person name="Jin C."/>
        </authorList>
    </citation>
    <scope>NUCLEOTIDE SEQUENCE [LARGE SCALE GENOMIC DNA]</scope>
    <source>
        <strain evidence="5 6">BN140002</strain>
    </source>
</reference>
<dbReference type="PRINTS" id="PR00368">
    <property type="entry name" value="FADPNR"/>
</dbReference>
<dbReference type="OrthoDB" id="9786503at2"/>
<evidence type="ECO:0000313" key="6">
    <source>
        <dbReference type="Proteomes" id="UP000323142"/>
    </source>
</evidence>
<dbReference type="InterPro" id="IPR023753">
    <property type="entry name" value="FAD/NAD-binding_dom"/>
</dbReference>
<reference evidence="5 6" key="1">
    <citation type="submission" date="2019-09" db="EMBL/GenBank/DDBJ databases">
        <title>Salinarimonas rosea gen. nov., sp. nov., a new member of the a-2 subgroup of the Proteobacteria.</title>
        <authorList>
            <person name="Liu J."/>
        </authorList>
    </citation>
    <scope>NUCLEOTIDE SEQUENCE [LARGE SCALE GENOMIC DNA]</scope>
    <source>
        <strain evidence="5 6">BN140002</strain>
    </source>
</reference>
<dbReference type="RefSeq" id="WP_149816574.1">
    <property type="nucleotide sequence ID" value="NZ_VUOA01000018.1"/>
</dbReference>
<dbReference type="AlphaFoldDB" id="A0A5B2VGK2"/>
<keyword evidence="3" id="KW-0560">Oxidoreductase</keyword>